<dbReference type="PANTHER" id="PTHR43179:SF12">
    <property type="entry name" value="GALACTOFURANOSYLTRANSFERASE GLFT2"/>
    <property type="match status" value="1"/>
</dbReference>
<protein>
    <submittedName>
        <fullName evidence="4">Glycosyltransferase</fullName>
        <ecNumber evidence="4">2.4.-.-</ecNumber>
    </submittedName>
</protein>
<comment type="similarity">
    <text evidence="1">Belongs to the glycosyltransferase 2 family.</text>
</comment>
<reference evidence="4" key="1">
    <citation type="submission" date="2022-09" db="EMBL/GenBank/DDBJ databases">
        <title>Intensive care unit water sources are persistently colonized with multi-drug resistant bacteria and are the site of extensive horizontal gene transfer of antibiotic resistance genes.</title>
        <authorList>
            <person name="Diorio-Toth L."/>
        </authorList>
    </citation>
    <scope>NUCLEOTIDE SEQUENCE</scope>
    <source>
        <strain evidence="4">GD04139</strain>
    </source>
</reference>
<keyword evidence="2 4" id="KW-0328">Glycosyltransferase</keyword>
<dbReference type="EMBL" id="JAODZM010000020">
    <property type="protein sequence ID" value="MDH0196745.1"/>
    <property type="molecule type" value="Genomic_DNA"/>
</dbReference>
<evidence type="ECO:0000256" key="1">
    <source>
        <dbReference type="ARBA" id="ARBA00006739"/>
    </source>
</evidence>
<evidence type="ECO:0000313" key="5">
    <source>
        <dbReference type="Proteomes" id="UP001158360"/>
    </source>
</evidence>
<proteinExistence type="inferred from homology"/>
<evidence type="ECO:0000256" key="2">
    <source>
        <dbReference type="ARBA" id="ARBA00022676"/>
    </source>
</evidence>
<dbReference type="AlphaFoldDB" id="A0AAW6S6H6"/>
<sequence>MLTGIVIVTYNSDIERLGLILTSLEGHGLKYFVSDNSTDFEKKSAIQNICNTLNASFIDMYGNVGIAKAQNEGILLALREGCDDVLLLDDDSLPSSDMLKKLLDARNLLVHKTGTIPVVCANAIAENGQTLSYFQKPVIDGIFAYRDMISSGTLINKSIFDLVGLHEEKLFIDCVDYEWGWRAASLGVNIFIVKNAVLNHRLGNGRVKAINAGYGAPIRHYYQYRNILYMMSRHYVPLAWRVSQFFKLLIKPIVIIVFFDKKITRLKYVFKGITGFIRKEYGNIVS</sequence>
<accession>A0AAW6S6H6</accession>
<dbReference type="RefSeq" id="WP_058678692.1">
    <property type="nucleotide sequence ID" value="NZ_CAIZTI010000004.1"/>
</dbReference>
<gene>
    <name evidence="4" type="ORF">N7383_13975</name>
</gene>
<dbReference type="EC" id="2.4.-.-" evidence="4"/>
<evidence type="ECO:0000256" key="3">
    <source>
        <dbReference type="ARBA" id="ARBA00022679"/>
    </source>
</evidence>
<keyword evidence="3 4" id="KW-0808">Transferase</keyword>
<dbReference type="PANTHER" id="PTHR43179">
    <property type="entry name" value="RHAMNOSYLTRANSFERASE WBBL"/>
    <property type="match status" value="1"/>
</dbReference>
<dbReference type="GO" id="GO:0016757">
    <property type="term" value="F:glycosyltransferase activity"/>
    <property type="evidence" value="ECO:0007669"/>
    <property type="project" value="UniProtKB-KW"/>
</dbReference>
<dbReference type="Gene3D" id="3.90.550.10">
    <property type="entry name" value="Spore Coat Polysaccharide Biosynthesis Protein SpsA, Chain A"/>
    <property type="match status" value="1"/>
</dbReference>
<dbReference type="SUPFAM" id="SSF53448">
    <property type="entry name" value="Nucleotide-diphospho-sugar transferases"/>
    <property type="match status" value="1"/>
</dbReference>
<dbReference type="Proteomes" id="UP001158360">
    <property type="component" value="Unassembled WGS sequence"/>
</dbReference>
<comment type="caution">
    <text evidence="4">The sequence shown here is derived from an EMBL/GenBank/DDBJ whole genome shotgun (WGS) entry which is preliminary data.</text>
</comment>
<organism evidence="4 5">
    <name type="scientific">Enterobacter cloacae</name>
    <dbReference type="NCBI Taxonomy" id="550"/>
    <lineage>
        <taxon>Bacteria</taxon>
        <taxon>Pseudomonadati</taxon>
        <taxon>Pseudomonadota</taxon>
        <taxon>Gammaproteobacteria</taxon>
        <taxon>Enterobacterales</taxon>
        <taxon>Enterobacteriaceae</taxon>
        <taxon>Enterobacter</taxon>
        <taxon>Enterobacter cloacae complex</taxon>
    </lineage>
</organism>
<name>A0AAW6S6H6_ENTCL</name>
<dbReference type="InterPro" id="IPR029044">
    <property type="entry name" value="Nucleotide-diphossugar_trans"/>
</dbReference>
<evidence type="ECO:0000313" key="4">
    <source>
        <dbReference type="EMBL" id="MDH0196745.1"/>
    </source>
</evidence>